<protein>
    <submittedName>
        <fullName evidence="1">Uncharacterized protein</fullName>
    </submittedName>
</protein>
<sequence length="81" mass="9308">MLVFTLIPRPIPKSDSYPKVSKPRVSVNRSESVEPASQHFCTSRKELLLFFFHWNHSKTLRLSFPISSVLPSFLEFGSLVD</sequence>
<proteinExistence type="predicted"/>
<accession>A0ABR1ZLC6</accession>
<evidence type="ECO:0000313" key="2">
    <source>
        <dbReference type="Proteomes" id="UP001396334"/>
    </source>
</evidence>
<evidence type="ECO:0000313" key="1">
    <source>
        <dbReference type="EMBL" id="KAK8481446.1"/>
    </source>
</evidence>
<reference evidence="1 2" key="1">
    <citation type="journal article" date="2024" name="G3 (Bethesda)">
        <title>Genome assembly of Hibiscus sabdariffa L. provides insights into metabolisms of medicinal natural products.</title>
        <authorList>
            <person name="Kim T."/>
        </authorList>
    </citation>
    <scope>NUCLEOTIDE SEQUENCE [LARGE SCALE GENOMIC DNA]</scope>
    <source>
        <strain evidence="1">TK-2024</strain>
        <tissue evidence="1">Old leaves</tissue>
    </source>
</reference>
<name>A0ABR1ZLC6_9ROSI</name>
<dbReference type="EMBL" id="JBBPBN010000907">
    <property type="protein sequence ID" value="KAK8481446.1"/>
    <property type="molecule type" value="Genomic_DNA"/>
</dbReference>
<comment type="caution">
    <text evidence="1">The sequence shown here is derived from an EMBL/GenBank/DDBJ whole genome shotgun (WGS) entry which is preliminary data.</text>
</comment>
<organism evidence="1 2">
    <name type="scientific">Hibiscus sabdariffa</name>
    <name type="common">roselle</name>
    <dbReference type="NCBI Taxonomy" id="183260"/>
    <lineage>
        <taxon>Eukaryota</taxon>
        <taxon>Viridiplantae</taxon>
        <taxon>Streptophyta</taxon>
        <taxon>Embryophyta</taxon>
        <taxon>Tracheophyta</taxon>
        <taxon>Spermatophyta</taxon>
        <taxon>Magnoliopsida</taxon>
        <taxon>eudicotyledons</taxon>
        <taxon>Gunneridae</taxon>
        <taxon>Pentapetalae</taxon>
        <taxon>rosids</taxon>
        <taxon>malvids</taxon>
        <taxon>Malvales</taxon>
        <taxon>Malvaceae</taxon>
        <taxon>Malvoideae</taxon>
        <taxon>Hibiscus</taxon>
    </lineage>
</organism>
<dbReference type="Proteomes" id="UP001396334">
    <property type="component" value="Unassembled WGS sequence"/>
</dbReference>
<gene>
    <name evidence="1" type="ORF">V6N11_049682</name>
</gene>
<keyword evidence="2" id="KW-1185">Reference proteome</keyword>